<feature type="region of interest" description="Disordered" evidence="1">
    <location>
        <begin position="33"/>
        <end position="71"/>
    </location>
</feature>
<evidence type="ECO:0000256" key="1">
    <source>
        <dbReference type="SAM" id="MobiDB-lite"/>
    </source>
</evidence>
<feature type="compositionally biased region" description="Basic and acidic residues" evidence="1">
    <location>
        <begin position="40"/>
        <end position="55"/>
    </location>
</feature>
<dbReference type="Proteomes" id="UP000824469">
    <property type="component" value="Unassembled WGS sequence"/>
</dbReference>
<comment type="caution">
    <text evidence="2">The sequence shown here is derived from an EMBL/GenBank/DDBJ whole genome shotgun (WGS) entry which is preliminary data.</text>
</comment>
<sequence length="71" mass="7974">MEQKYTRDADQPVWHKSVHFGRFRDICPRQSKTVGTKVHGGRELADSAETGDFHPIDSSMGTIRAKSTRGT</sequence>
<proteinExistence type="predicted"/>
<evidence type="ECO:0000313" key="2">
    <source>
        <dbReference type="EMBL" id="KAH9322148.1"/>
    </source>
</evidence>
<name>A0AA38GHZ6_TAXCH</name>
<organism evidence="2 3">
    <name type="scientific">Taxus chinensis</name>
    <name type="common">Chinese yew</name>
    <name type="synonym">Taxus wallichiana var. chinensis</name>
    <dbReference type="NCBI Taxonomy" id="29808"/>
    <lineage>
        <taxon>Eukaryota</taxon>
        <taxon>Viridiplantae</taxon>
        <taxon>Streptophyta</taxon>
        <taxon>Embryophyta</taxon>
        <taxon>Tracheophyta</taxon>
        <taxon>Spermatophyta</taxon>
        <taxon>Pinopsida</taxon>
        <taxon>Pinidae</taxon>
        <taxon>Conifers II</taxon>
        <taxon>Cupressales</taxon>
        <taxon>Taxaceae</taxon>
        <taxon>Taxus</taxon>
    </lineage>
</organism>
<dbReference type="EMBL" id="JAHRHJ020000003">
    <property type="protein sequence ID" value="KAH9322148.1"/>
    <property type="molecule type" value="Genomic_DNA"/>
</dbReference>
<protein>
    <submittedName>
        <fullName evidence="2">Uncharacterized protein</fullName>
    </submittedName>
</protein>
<dbReference type="AlphaFoldDB" id="A0AA38GHZ6"/>
<reference evidence="2 3" key="1">
    <citation type="journal article" date="2021" name="Nat. Plants">
        <title>The Taxus genome provides insights into paclitaxel biosynthesis.</title>
        <authorList>
            <person name="Xiong X."/>
            <person name="Gou J."/>
            <person name="Liao Q."/>
            <person name="Li Y."/>
            <person name="Zhou Q."/>
            <person name="Bi G."/>
            <person name="Li C."/>
            <person name="Du R."/>
            <person name="Wang X."/>
            <person name="Sun T."/>
            <person name="Guo L."/>
            <person name="Liang H."/>
            <person name="Lu P."/>
            <person name="Wu Y."/>
            <person name="Zhang Z."/>
            <person name="Ro D.K."/>
            <person name="Shang Y."/>
            <person name="Huang S."/>
            <person name="Yan J."/>
        </authorList>
    </citation>
    <scope>NUCLEOTIDE SEQUENCE [LARGE SCALE GENOMIC DNA]</scope>
    <source>
        <strain evidence="2">Ta-2019</strain>
    </source>
</reference>
<accession>A0AA38GHZ6</accession>
<feature type="non-terminal residue" evidence="2">
    <location>
        <position position="71"/>
    </location>
</feature>
<gene>
    <name evidence="2" type="ORF">KI387_016787</name>
</gene>
<evidence type="ECO:0000313" key="3">
    <source>
        <dbReference type="Proteomes" id="UP000824469"/>
    </source>
</evidence>
<keyword evidence="3" id="KW-1185">Reference proteome</keyword>